<protein>
    <submittedName>
        <fullName evidence="2">GPI-anchored surface protein, putative</fullName>
    </submittedName>
</protein>
<dbReference type="AlphaFoldDB" id="A0A0S4INK4"/>
<sequence>TLDALVPDGGLRSGEVVLLCCSSSATSVGSYHHNVANVAANCGHSSTTELAYHIASEHAAVAGGRVIWISAPGGRSGGGLRSRRFVMHLEEAARRVVDAGAVGTSTLVKSSDGDDHESYVSAVHNIVHRAASLVEHASCGDVDEFIATLYALQPSGDVDDEPEERANNKRSRDDGNTATNIATVTPLLVIDGLGATQYLSLYERVLGQGEVPFKQALQHAVLKLHCAVMLTDMGYPSASSTQQQQQQQQLQRSSLTAATVTAGNAVQIPVDDPAVTAAQSCYSYRSLSSAVAVTSSSMAKTNHRMALYAHDSNRASLSNNGGGNVLTLKAVYSLENFHKPRSNHKRPDNSNTNNENSSSSSAVVCSSVLLDEYVTVALLVPPASMVASSTRTTSGNIPSPSGGGSSMTLYRKATVAFLVDTATCVTAA</sequence>
<accession>A0A0S4INK4</accession>
<evidence type="ECO:0000256" key="1">
    <source>
        <dbReference type="SAM" id="MobiDB-lite"/>
    </source>
</evidence>
<feature type="compositionally biased region" description="Basic and acidic residues" evidence="1">
    <location>
        <begin position="164"/>
        <end position="175"/>
    </location>
</feature>
<name>A0A0S4INK4_BODSA</name>
<gene>
    <name evidence="2" type="ORF">BSAL_56510</name>
</gene>
<proteinExistence type="predicted"/>
<feature type="region of interest" description="Disordered" evidence="1">
    <location>
        <begin position="156"/>
        <end position="178"/>
    </location>
</feature>
<dbReference type="VEuPathDB" id="TriTrypDB:BSAL_56510"/>
<reference evidence="3" key="1">
    <citation type="submission" date="2015-09" db="EMBL/GenBank/DDBJ databases">
        <authorList>
            <consortium name="Pathogen Informatics"/>
        </authorList>
    </citation>
    <scope>NUCLEOTIDE SEQUENCE [LARGE SCALE GENOMIC DNA]</scope>
    <source>
        <strain evidence="3">Lake Konstanz</strain>
    </source>
</reference>
<feature type="non-terminal residue" evidence="2">
    <location>
        <position position="1"/>
    </location>
</feature>
<organism evidence="2 3">
    <name type="scientific">Bodo saltans</name>
    <name type="common">Flagellated protozoan</name>
    <dbReference type="NCBI Taxonomy" id="75058"/>
    <lineage>
        <taxon>Eukaryota</taxon>
        <taxon>Discoba</taxon>
        <taxon>Euglenozoa</taxon>
        <taxon>Kinetoplastea</taxon>
        <taxon>Metakinetoplastina</taxon>
        <taxon>Eubodonida</taxon>
        <taxon>Bodonidae</taxon>
        <taxon>Bodo</taxon>
    </lineage>
</organism>
<dbReference type="Proteomes" id="UP000051952">
    <property type="component" value="Unassembled WGS sequence"/>
</dbReference>
<feature type="compositionally biased region" description="Low complexity" evidence="1">
    <location>
        <begin position="349"/>
        <end position="359"/>
    </location>
</feature>
<evidence type="ECO:0000313" key="3">
    <source>
        <dbReference type="Proteomes" id="UP000051952"/>
    </source>
</evidence>
<keyword evidence="3" id="KW-1185">Reference proteome</keyword>
<evidence type="ECO:0000313" key="2">
    <source>
        <dbReference type="EMBL" id="CUE80538.1"/>
    </source>
</evidence>
<feature type="region of interest" description="Disordered" evidence="1">
    <location>
        <begin position="338"/>
        <end position="359"/>
    </location>
</feature>
<dbReference type="EMBL" id="CYKH01000198">
    <property type="protein sequence ID" value="CUE80538.1"/>
    <property type="molecule type" value="Genomic_DNA"/>
</dbReference>